<proteinExistence type="predicted"/>
<evidence type="ECO:0000313" key="2">
    <source>
        <dbReference type="Proteomes" id="UP000827644"/>
    </source>
</evidence>
<dbReference type="Proteomes" id="UP000827644">
    <property type="component" value="Segment"/>
</dbReference>
<name>A0AAE9C0E8_9CAUD</name>
<organism evidence="1 2">
    <name type="scientific">Erwinia phage Fifi44</name>
    <dbReference type="NCBI Taxonomy" id="2876597"/>
    <lineage>
        <taxon>Viruses</taxon>
        <taxon>Duplodnaviria</taxon>
        <taxon>Heunggongvirae</taxon>
        <taxon>Uroviricota</taxon>
        <taxon>Caudoviricetes</taxon>
        <taxon>Chaseviridae</taxon>
        <taxon>Cleopatravirinae</taxon>
        <taxon>Fifivirus</taxon>
        <taxon>Fifivirus fifi44</taxon>
    </lineage>
</organism>
<evidence type="ECO:0000313" key="1">
    <source>
        <dbReference type="EMBL" id="UCR74887.1"/>
    </source>
</evidence>
<dbReference type="EMBL" id="OK073976">
    <property type="protein sequence ID" value="UCR74887.1"/>
    <property type="molecule type" value="Genomic_DNA"/>
</dbReference>
<reference evidence="1 2" key="1">
    <citation type="submission" date="2021-09" db="EMBL/GenBank/DDBJ databases">
        <title>Complete genome sequence of Fifi44.</title>
        <authorList>
            <person name="Kim S.G."/>
            <person name="Park J."/>
            <person name="Roh E."/>
        </authorList>
    </citation>
    <scope>NUCLEOTIDE SEQUENCE [LARGE SCALE GENOMIC DNA]</scope>
</reference>
<accession>A0AAE9C0E8</accession>
<protein>
    <submittedName>
        <fullName evidence="1">Uncharacterized protein</fullName>
    </submittedName>
</protein>
<gene>
    <name evidence="1" type="ORF">Fifi44_00018</name>
</gene>
<keyword evidence="2" id="KW-1185">Reference proteome</keyword>
<sequence>MQLNELGAAVQAAADAAADQKSFVDKLTEMYDSGTKTLSVFVEETQSRTEVDLASFWPLQNDKLVKLMQYQGNLSGIQTNLQQALDQAIDGLTNPPAANATPVGEVSA</sequence>